<dbReference type="EMBL" id="JTCM02000149">
    <property type="protein sequence ID" value="NEU77031.1"/>
    <property type="molecule type" value="Genomic_DNA"/>
</dbReference>
<evidence type="ECO:0000313" key="2">
    <source>
        <dbReference type="Proteomes" id="UP000031549"/>
    </source>
</evidence>
<organism evidence="1 2">
    <name type="scientific">Hassallia byssoidea VB512170</name>
    <dbReference type="NCBI Taxonomy" id="1304833"/>
    <lineage>
        <taxon>Bacteria</taxon>
        <taxon>Bacillati</taxon>
        <taxon>Cyanobacteriota</taxon>
        <taxon>Cyanophyceae</taxon>
        <taxon>Nostocales</taxon>
        <taxon>Tolypothrichaceae</taxon>
        <taxon>Hassallia</taxon>
    </lineage>
</organism>
<name>A0A846HMG3_9CYAN</name>
<keyword evidence="2" id="KW-1185">Reference proteome</keyword>
<gene>
    <name evidence="1" type="ORF">PI95_032170</name>
</gene>
<comment type="caution">
    <text evidence="1">The sequence shown here is derived from an EMBL/GenBank/DDBJ whole genome shotgun (WGS) entry which is preliminary data.</text>
</comment>
<sequence>MFTEYTTVYNMAGQVISFRFGDQELEALKTIQQPGESLSQAAQRSLKESLGLATPPATTTMSTLSTEVDKRIAEQLVPIQQKLVELEAALGKS</sequence>
<protein>
    <submittedName>
        <fullName evidence="1">Uncharacterized protein</fullName>
    </submittedName>
</protein>
<dbReference type="RefSeq" id="WP_163519388.1">
    <property type="nucleotide sequence ID" value="NZ_JTCM02000149.1"/>
</dbReference>
<dbReference type="AlphaFoldDB" id="A0A846HMG3"/>
<evidence type="ECO:0000313" key="1">
    <source>
        <dbReference type="EMBL" id="NEU77031.1"/>
    </source>
</evidence>
<accession>A0A846HMG3</accession>
<reference evidence="1 2" key="1">
    <citation type="journal article" date="2015" name="Genome Announc.">
        <title>Draft Genome Sequence of Cyanobacterium Hassallia byssoidea Strain VB512170, Isolated from Monuments in India.</title>
        <authorList>
            <person name="Singh D."/>
            <person name="Chandrababunaidu M.M."/>
            <person name="Panda A."/>
            <person name="Sen D."/>
            <person name="Bhattacharyya S."/>
            <person name="Adhikary S.P."/>
            <person name="Tripathy S."/>
        </authorList>
    </citation>
    <scope>NUCLEOTIDE SEQUENCE [LARGE SCALE GENOMIC DNA]</scope>
    <source>
        <strain evidence="1 2">VB512170</strain>
    </source>
</reference>
<dbReference type="Proteomes" id="UP000031549">
    <property type="component" value="Unassembled WGS sequence"/>
</dbReference>
<proteinExistence type="predicted"/>